<dbReference type="Pfam" id="PF23134">
    <property type="entry name" value="TRIP4_3rd"/>
    <property type="match status" value="2"/>
</dbReference>
<dbReference type="FunFam" id="2.30.130.30:FF:000006">
    <property type="entry name" value="Putative_zinc_finger_motif_-_C2HC5-type /ASCH_domain_containing_protein_-_putative"/>
    <property type="match status" value="1"/>
</dbReference>
<dbReference type="CDD" id="cd06554">
    <property type="entry name" value="ASCH_ASC-1_like"/>
    <property type="match status" value="1"/>
</dbReference>
<sequence length="684" mass="76584">MDQWIKEGLSRILDFQIPEDLINYINSIENENDLNEYMKTLLDFDNSQHKSFFLELCKKKFPNKSNTITRPQKKKISKNKQQQDFLSAEVPAPQVTQAPEAENKAKKKTKYVNLYSQEGKNAQVVLLKGNTITRQQKKKILKNKQQQDLSAEVPAPQVTQAPEAENKAKKKTKYVNLYSQEGKNAQVVLLKGRHHCDCQASKHELINNCLQCGRVVCKQEGSGPCLFCGNLVCTPEEQKEINAKTKASAKLVESLMERNRPKGWEAAVSHRNRLLEYDRTSERRTRVTDDDSDYFSASSVWLSAAERDKLAKYQQALHDKKHASRLTKKMTFDFAGRQVIEDNTIDYEVDEEKVRQMTSGSAASGGSGAHLLAQGLLTDTDRDVAPGVNAPLLQRDKLAKYQQTLHDKKHASRLTKKMTFDFAGRQVIEDNTIDYEVDEEKVRQMTSGSAASGGSGAHLLAQGLLTDTDRDVAPGVNAPLLQFDESVEYGGGGGGGGYSSAVRGGQQGPGQCLGQGGRVQDAELQEMSDTGRCLSMHQPWASLLVEGIKLHEGRTWYTHHRGRLWIAATAKPPDQDVVRAIENQYRVLYPDKQIKFPTFYPTGCLLGCVHVDDCLPQEEYEKLYPDGESDSPYVFICSNPISLRLRFPIKGQHKIYSLEKSIHQAAVKCMQKMSKLQAIEANAA</sequence>
<dbReference type="GO" id="GO:0180022">
    <property type="term" value="C:RQC-trigger complex"/>
    <property type="evidence" value="ECO:0007669"/>
    <property type="project" value="InterPro"/>
</dbReference>
<evidence type="ECO:0000256" key="1">
    <source>
        <dbReference type="SAM" id="MobiDB-lite"/>
    </source>
</evidence>
<dbReference type="Pfam" id="PF23135">
    <property type="entry name" value="TRI4_N"/>
    <property type="match status" value="1"/>
</dbReference>
<dbReference type="GO" id="GO:0005634">
    <property type="term" value="C:nucleus"/>
    <property type="evidence" value="ECO:0007669"/>
    <property type="project" value="InterPro"/>
</dbReference>
<reference evidence="3 4" key="1">
    <citation type="journal article" date="2015" name="Nat. Commun.">
        <title>Outbred genome sequencing and CRISPR/Cas9 gene editing in butterflies.</title>
        <authorList>
            <person name="Li X."/>
            <person name="Fan D."/>
            <person name="Zhang W."/>
            <person name="Liu G."/>
            <person name="Zhang L."/>
            <person name="Zhao L."/>
            <person name="Fang X."/>
            <person name="Chen L."/>
            <person name="Dong Y."/>
            <person name="Chen Y."/>
            <person name="Ding Y."/>
            <person name="Zhao R."/>
            <person name="Feng M."/>
            <person name="Zhu Y."/>
            <person name="Feng Y."/>
            <person name="Jiang X."/>
            <person name="Zhu D."/>
            <person name="Xiang H."/>
            <person name="Feng X."/>
            <person name="Li S."/>
            <person name="Wang J."/>
            <person name="Zhang G."/>
            <person name="Kronforst M.R."/>
            <person name="Wang W."/>
        </authorList>
    </citation>
    <scope>NUCLEOTIDE SEQUENCE [LARGE SCALE GENOMIC DNA]</scope>
    <source>
        <strain evidence="3">Ya'a_city_454_Pm</strain>
        <tissue evidence="3">Whole body</tissue>
    </source>
</reference>
<dbReference type="EMBL" id="KQ460949">
    <property type="protein sequence ID" value="KPJ10461.1"/>
    <property type="molecule type" value="Genomic_DNA"/>
</dbReference>
<evidence type="ECO:0000313" key="3">
    <source>
        <dbReference type="EMBL" id="KPJ10461.1"/>
    </source>
</evidence>
<dbReference type="InterPro" id="IPR007374">
    <property type="entry name" value="ASCH_domain"/>
</dbReference>
<dbReference type="PANTHER" id="PTHR12963">
    <property type="entry name" value="THYROID RECEPTOR INTERACTING PROTEIN RELATED"/>
    <property type="match status" value="1"/>
</dbReference>
<gene>
    <name evidence="3" type="ORF">RR48_09595</name>
</gene>
<dbReference type="GO" id="GO:0008270">
    <property type="term" value="F:zinc ion binding"/>
    <property type="evidence" value="ECO:0007669"/>
    <property type="project" value="InterPro"/>
</dbReference>
<dbReference type="PANTHER" id="PTHR12963:SF4">
    <property type="entry name" value="ACTIVATING SIGNAL COINTEGRATOR 1"/>
    <property type="match status" value="1"/>
</dbReference>
<organism evidence="3 4">
    <name type="scientific">Papilio machaon</name>
    <name type="common">Old World swallowtail butterfly</name>
    <dbReference type="NCBI Taxonomy" id="76193"/>
    <lineage>
        <taxon>Eukaryota</taxon>
        <taxon>Metazoa</taxon>
        <taxon>Ecdysozoa</taxon>
        <taxon>Arthropoda</taxon>
        <taxon>Hexapoda</taxon>
        <taxon>Insecta</taxon>
        <taxon>Pterygota</taxon>
        <taxon>Neoptera</taxon>
        <taxon>Endopterygota</taxon>
        <taxon>Lepidoptera</taxon>
        <taxon>Glossata</taxon>
        <taxon>Ditrysia</taxon>
        <taxon>Papilionoidea</taxon>
        <taxon>Papilionidae</taxon>
        <taxon>Papilioninae</taxon>
        <taxon>Papilio</taxon>
    </lineage>
</organism>
<name>A0A194R3P3_PAPMA</name>
<dbReference type="AlphaFoldDB" id="A0A194R3P3"/>
<keyword evidence="4" id="KW-1185">Reference proteome</keyword>
<dbReference type="InterPro" id="IPR056994">
    <property type="entry name" value="TRI4_N"/>
</dbReference>
<evidence type="ECO:0000259" key="2">
    <source>
        <dbReference type="SMART" id="SM01022"/>
    </source>
</evidence>
<dbReference type="SMART" id="SM01022">
    <property type="entry name" value="ASCH"/>
    <property type="match status" value="1"/>
</dbReference>
<dbReference type="InterPro" id="IPR015947">
    <property type="entry name" value="PUA-like_sf"/>
</dbReference>
<feature type="compositionally biased region" description="Gly residues" evidence="1">
    <location>
        <begin position="505"/>
        <end position="516"/>
    </location>
</feature>
<dbReference type="SUPFAM" id="SSF88697">
    <property type="entry name" value="PUA domain-like"/>
    <property type="match status" value="1"/>
</dbReference>
<dbReference type="GO" id="GO:0072344">
    <property type="term" value="P:rescue of stalled ribosome"/>
    <property type="evidence" value="ECO:0007669"/>
    <property type="project" value="InterPro"/>
</dbReference>
<dbReference type="Gene3D" id="2.30.130.30">
    <property type="entry name" value="Hypothetical protein"/>
    <property type="match status" value="1"/>
</dbReference>
<dbReference type="InParanoid" id="A0A194R3P3"/>
<dbReference type="InterPro" id="IPR056993">
    <property type="entry name" value="TRIP4_3rd_dom"/>
</dbReference>
<protein>
    <submittedName>
        <fullName evidence="3">Activating signal cointegrator 1</fullName>
    </submittedName>
</protein>
<dbReference type="InterPro" id="IPR039128">
    <property type="entry name" value="TRIP4-like"/>
</dbReference>
<dbReference type="Pfam" id="PF06221">
    <property type="entry name" value="zf-C2HC5"/>
    <property type="match status" value="1"/>
</dbReference>
<dbReference type="InterPro" id="IPR009349">
    <property type="entry name" value="TRIP4/RQT4_C2HC5_Znf"/>
</dbReference>
<dbReference type="Proteomes" id="UP000053240">
    <property type="component" value="Unassembled WGS sequence"/>
</dbReference>
<dbReference type="FunCoup" id="A0A194R3P3">
    <property type="interactions" value="981"/>
</dbReference>
<dbReference type="Pfam" id="PF04266">
    <property type="entry name" value="ASCH"/>
    <property type="match status" value="1"/>
</dbReference>
<proteinExistence type="predicted"/>
<evidence type="ECO:0000313" key="4">
    <source>
        <dbReference type="Proteomes" id="UP000053240"/>
    </source>
</evidence>
<accession>A0A194R3P3</accession>
<dbReference type="STRING" id="76193.A0A194R3P3"/>
<feature type="domain" description="ASCH" evidence="2">
    <location>
        <begin position="534"/>
        <end position="647"/>
    </location>
</feature>
<feature type="region of interest" description="Disordered" evidence="1">
    <location>
        <begin position="494"/>
        <end position="516"/>
    </location>
</feature>